<evidence type="ECO:0000313" key="7">
    <source>
        <dbReference type="Proteomes" id="UP001140562"/>
    </source>
</evidence>
<feature type="compositionally biased region" description="Basic and acidic residues" evidence="4">
    <location>
        <begin position="571"/>
        <end position="584"/>
    </location>
</feature>
<evidence type="ECO:0000256" key="1">
    <source>
        <dbReference type="ARBA" id="ARBA00022630"/>
    </source>
</evidence>
<feature type="compositionally biased region" description="Basic and acidic residues" evidence="4">
    <location>
        <begin position="604"/>
        <end position="614"/>
    </location>
</feature>
<dbReference type="OrthoDB" id="447251at2759"/>
<feature type="region of interest" description="Disordered" evidence="4">
    <location>
        <begin position="741"/>
        <end position="857"/>
    </location>
</feature>
<dbReference type="GO" id="GO:0005634">
    <property type="term" value="C:nucleus"/>
    <property type="evidence" value="ECO:0007669"/>
    <property type="project" value="TreeGrafter"/>
</dbReference>
<feature type="compositionally biased region" description="Polar residues" evidence="4">
    <location>
        <begin position="31"/>
        <end position="42"/>
    </location>
</feature>
<feature type="domain" description="PAC" evidence="5">
    <location>
        <begin position="476"/>
        <end position="529"/>
    </location>
</feature>
<dbReference type="Pfam" id="PF13426">
    <property type="entry name" value="PAS_9"/>
    <property type="match status" value="1"/>
</dbReference>
<sequence length="857" mass="94363">MFRHKRRSAHGIYSSTQSQPISRPTDAADTVQASSMGSSGEQTPVYYVDSVIAGASPDADATVHGDAQGPFHEPLVMDFATMHDGINGSNPPTATRSSKVDASWLSDDDTSAAAPPDISVRRDISHHVPLRTSSSDFTAKLKRQSLLGGRSSRKSSLRPDTPATPHVMPETRRLVMPETPNSEKSYQLGSSSRRSSIGAQSSVRASSTGPTTMRSSADSVISMDSITPSIATGALAPLQQKSALDDGDRLSPLLEDDPKSWDLVEPEAEDRNVFSLEARSEQLFSRSHLAAIFKDTPSLLRFTSFLSVAQPKSVPVLIYYLDALKALRAINYANAVAEALEPISGLEFTDTQARPTVNGILEEKAKQAFDILVRDDLPAFITHIIVQLVSVSISKRITGTLPPLLREASEGLAEVFCLTDPSRKDNPIIFASEEFHRTTQYGVNYAIGRNCRFLQGPKTNRSSITRFKEMCIEGKEHSEVLLNYRRDGSPFMNLLMQAPLLDSRGNLRYFIGAQIDVSGLVKDATDLDAFRRMLDEEEGIAPIEEGKDEFQELSEMFNHSELDTVRKFGGNMHRDHLEGSDDKTNGTQRPRLLIQDQSTFDVESAERPPPKPEGRLAGPYKHYLLVRPAPSLRILFTSPSLRVPGILQSPFLDRIGGSNRVRESVRDALADGSRGVTAKIRWLPHAVQDLSTSYEEGRPRWIHCTPLLGQSGSVGIWMIVLVDDEKHSQPNRRFRQAPPVANDVRRPHYGGAGGRDLTSRMDDLDLTGDAPTRAVRHDDYGYSPSRIASPYGERNGDRNGGDRNGTRAHTNMLMDAIRSPPSPRRSINEQRAVHNHSSANSLMGNQYGHGSVDSFQI</sequence>
<feature type="compositionally biased region" description="Polar residues" evidence="4">
    <location>
        <begin position="87"/>
        <end position="97"/>
    </location>
</feature>
<feature type="region of interest" description="Disordered" evidence="4">
    <location>
        <begin position="1"/>
        <end position="42"/>
    </location>
</feature>
<feature type="compositionally biased region" description="Polar residues" evidence="4">
    <location>
        <begin position="835"/>
        <end position="844"/>
    </location>
</feature>
<feature type="compositionally biased region" description="Basic and acidic residues" evidence="4">
    <location>
        <begin position="794"/>
        <end position="805"/>
    </location>
</feature>
<evidence type="ECO:0000313" key="6">
    <source>
        <dbReference type="EMBL" id="KAJ4343801.1"/>
    </source>
</evidence>
<name>A0A9W9C4Y4_9PLEO</name>
<keyword evidence="1" id="KW-0285">Flavoprotein</keyword>
<dbReference type="SUPFAM" id="SSF55785">
    <property type="entry name" value="PYP-like sensor domain (PAS domain)"/>
    <property type="match status" value="1"/>
</dbReference>
<proteinExistence type="predicted"/>
<reference evidence="6" key="1">
    <citation type="submission" date="2022-10" db="EMBL/GenBank/DDBJ databases">
        <title>Tapping the CABI collections for fungal endophytes: first genome assemblies for Collariella, Neodidymelliopsis, Ascochyta clinopodiicola, Didymella pomorum, Didymosphaeria variabile, Neocosmospora piperis and Neocucurbitaria cava.</title>
        <authorList>
            <person name="Hill R."/>
        </authorList>
    </citation>
    <scope>NUCLEOTIDE SEQUENCE</scope>
    <source>
        <strain evidence="6">IMI 360193</strain>
    </source>
</reference>
<keyword evidence="3" id="KW-0157">Chromophore</keyword>
<dbReference type="InterPro" id="IPR000700">
    <property type="entry name" value="PAS-assoc_C"/>
</dbReference>
<comment type="caution">
    <text evidence="6">The sequence shown here is derived from an EMBL/GenBank/DDBJ whole genome shotgun (WGS) entry which is preliminary data.</text>
</comment>
<dbReference type="PANTHER" id="PTHR47429">
    <property type="entry name" value="PROTEIN TWIN LOV 1"/>
    <property type="match status" value="1"/>
</dbReference>
<evidence type="ECO:0000256" key="2">
    <source>
        <dbReference type="ARBA" id="ARBA00022643"/>
    </source>
</evidence>
<evidence type="ECO:0000256" key="4">
    <source>
        <dbReference type="SAM" id="MobiDB-lite"/>
    </source>
</evidence>
<gene>
    <name evidence="6" type="ORF">N0V87_000083</name>
</gene>
<dbReference type="InterPro" id="IPR035965">
    <property type="entry name" value="PAS-like_dom_sf"/>
</dbReference>
<feature type="compositionally biased region" description="Low complexity" evidence="4">
    <location>
        <begin position="185"/>
        <end position="202"/>
    </location>
</feature>
<feature type="region of interest" description="Disordered" evidence="4">
    <location>
        <begin position="571"/>
        <end position="616"/>
    </location>
</feature>
<feature type="compositionally biased region" description="Polar residues" evidence="4">
    <location>
        <begin position="13"/>
        <end position="22"/>
    </location>
</feature>
<feature type="compositionally biased region" description="Polar residues" evidence="4">
    <location>
        <begin position="203"/>
        <end position="217"/>
    </location>
</feature>
<dbReference type="InterPro" id="IPR000014">
    <property type="entry name" value="PAS"/>
</dbReference>
<dbReference type="AlphaFoldDB" id="A0A9W9C4Y4"/>
<dbReference type="Gene3D" id="3.30.450.20">
    <property type="entry name" value="PAS domain"/>
    <property type="match status" value="1"/>
</dbReference>
<dbReference type="PANTHER" id="PTHR47429:SF9">
    <property type="entry name" value="PAS DOMAIN-CONTAINING PROTEIN"/>
    <property type="match status" value="1"/>
</dbReference>
<dbReference type="EMBL" id="JAPEUV010000001">
    <property type="protein sequence ID" value="KAJ4343801.1"/>
    <property type="molecule type" value="Genomic_DNA"/>
</dbReference>
<protein>
    <recommendedName>
        <fullName evidence="5">PAC domain-containing protein</fullName>
    </recommendedName>
</protein>
<accession>A0A9W9C4Y4</accession>
<dbReference type="Proteomes" id="UP001140562">
    <property type="component" value="Unassembled WGS sequence"/>
</dbReference>
<evidence type="ECO:0000256" key="3">
    <source>
        <dbReference type="ARBA" id="ARBA00022991"/>
    </source>
</evidence>
<keyword evidence="2" id="KW-0288">FMN</keyword>
<dbReference type="PROSITE" id="PS50113">
    <property type="entry name" value="PAC"/>
    <property type="match status" value="1"/>
</dbReference>
<keyword evidence="7" id="KW-1185">Reference proteome</keyword>
<organism evidence="6 7">
    <name type="scientific">Didymella glomerata</name>
    <dbReference type="NCBI Taxonomy" id="749621"/>
    <lineage>
        <taxon>Eukaryota</taxon>
        <taxon>Fungi</taxon>
        <taxon>Dikarya</taxon>
        <taxon>Ascomycota</taxon>
        <taxon>Pezizomycotina</taxon>
        <taxon>Dothideomycetes</taxon>
        <taxon>Pleosporomycetidae</taxon>
        <taxon>Pleosporales</taxon>
        <taxon>Pleosporineae</taxon>
        <taxon>Didymellaceae</taxon>
        <taxon>Didymella</taxon>
    </lineage>
</organism>
<evidence type="ECO:0000259" key="5">
    <source>
        <dbReference type="PROSITE" id="PS50113"/>
    </source>
</evidence>
<feature type="region of interest" description="Disordered" evidence="4">
    <location>
        <begin position="82"/>
        <end position="217"/>
    </location>
</feature>